<protein>
    <submittedName>
        <fullName evidence="1">Uncharacterized protein</fullName>
    </submittedName>
</protein>
<name>A0A9Q3PYG4_9BASI</name>
<organism evidence="1 2">
    <name type="scientific">Austropuccinia psidii MF-1</name>
    <dbReference type="NCBI Taxonomy" id="1389203"/>
    <lineage>
        <taxon>Eukaryota</taxon>
        <taxon>Fungi</taxon>
        <taxon>Dikarya</taxon>
        <taxon>Basidiomycota</taxon>
        <taxon>Pucciniomycotina</taxon>
        <taxon>Pucciniomycetes</taxon>
        <taxon>Pucciniales</taxon>
        <taxon>Sphaerophragmiaceae</taxon>
        <taxon>Austropuccinia</taxon>
    </lineage>
</organism>
<evidence type="ECO:0000313" key="2">
    <source>
        <dbReference type="Proteomes" id="UP000765509"/>
    </source>
</evidence>
<accession>A0A9Q3PYG4</accession>
<evidence type="ECO:0000313" key="1">
    <source>
        <dbReference type="EMBL" id="MBW0578748.1"/>
    </source>
</evidence>
<keyword evidence="2" id="KW-1185">Reference proteome</keyword>
<dbReference type="AlphaFoldDB" id="A0A9Q3PYG4"/>
<gene>
    <name evidence="1" type="ORF">O181_118463</name>
</gene>
<dbReference type="Proteomes" id="UP000765509">
    <property type="component" value="Unassembled WGS sequence"/>
</dbReference>
<proteinExistence type="predicted"/>
<reference evidence="1" key="1">
    <citation type="submission" date="2021-03" db="EMBL/GenBank/DDBJ databases">
        <title>Draft genome sequence of rust myrtle Austropuccinia psidii MF-1, a brazilian biotype.</title>
        <authorList>
            <person name="Quecine M.C."/>
            <person name="Pachon D.M.R."/>
            <person name="Bonatelli M.L."/>
            <person name="Correr F.H."/>
            <person name="Franceschini L.M."/>
            <person name="Leite T.F."/>
            <person name="Margarido G.R.A."/>
            <person name="Almeida C.A."/>
            <person name="Ferrarezi J.A."/>
            <person name="Labate C.A."/>
        </authorList>
    </citation>
    <scope>NUCLEOTIDE SEQUENCE</scope>
    <source>
        <strain evidence="1">MF-1</strain>
    </source>
</reference>
<sequence length="121" mass="12548">MGVAAIQPGTKLGPIGHTISFMANWPPLVFYGPLAIAPSPGHILPSLAFLANFHIPNPQASIFVFGTGGVLLSPKGLWPPWKSPSSLGHPLSLGGLGLFRPPTASTAHGLWANQAPFGPIQ</sequence>
<comment type="caution">
    <text evidence="1">The sequence shown here is derived from an EMBL/GenBank/DDBJ whole genome shotgun (WGS) entry which is preliminary data.</text>
</comment>
<dbReference type="EMBL" id="AVOT02103452">
    <property type="protein sequence ID" value="MBW0578748.1"/>
    <property type="molecule type" value="Genomic_DNA"/>
</dbReference>